<evidence type="ECO:0000259" key="4">
    <source>
        <dbReference type="PROSITE" id="PS50104"/>
    </source>
</evidence>
<reference evidence="6 7" key="1">
    <citation type="submission" date="2025-05" db="UniProtKB">
        <authorList>
            <consortium name="RefSeq"/>
        </authorList>
    </citation>
    <scope>IDENTIFICATION</scope>
    <source>
        <tissue evidence="6 7">Leaf</tissue>
    </source>
</reference>
<dbReference type="InterPro" id="IPR035897">
    <property type="entry name" value="Toll_tir_struct_dom_sf"/>
</dbReference>
<keyword evidence="1" id="KW-0433">Leucine-rich repeat</keyword>
<dbReference type="PRINTS" id="PR00364">
    <property type="entry name" value="DISEASERSIST"/>
</dbReference>
<evidence type="ECO:0000313" key="7">
    <source>
        <dbReference type="RefSeq" id="XP_048136381.1"/>
    </source>
</evidence>
<sequence length="1037" mass="118519">MHEGQSHGQSFAMLAPSFRCPTPTGRGSERYDVFLSFRGSDTRKAFADHLYHGLVKAGTVPIFVFRDKDSIPIGKEFGSQILDSITWSKISIPIISENYASSKWCLRELVHMMDRKKSMSHTVLPIFYKVKPSDVRYLEGKFGEAFHSSKKRFDEKDIHEGQQALSDVSYLNGWESEKIADGHEGELVEIVIAIVLSKLQHDFQLDVPKNLIGIRDHVNTIRKWVDASASDVRMIGIYGMGGIGKTTLAKVIYNELSSEFKYHSFLSDVQETAHRNGIPHLQNLLIKEIEPTECQVSNVDEGINVIKSRLKGKKVLILLDDIDHMSQLNALAGEREWFMPRSMIIVTTRYKAILDQCEFKVDYKYELNGLDEMHSLLLFNRHAFHMDNSSRDFEDISRDIISTMGGLPLALEVIGSYLYEKTDQEVWHDVLEKLRKEPHADVQDKLKISYDALEDGHKEIFLDIACFFIGKDCKFAIYMWKDLGFYPSQGIEELKLRCLIKIGDRGELRMHDQLRDLGRNIVSQEGPLEKRSRLWVNKEASGVLMGKTGTKRIQAICLGEYHPKLGDVPADHLQTHTNEQFKNLQSLRFLQLRRAALSGDFDSVFSELRWLQWEPNLSFSTTNLHLPKLVVLQLSKSKITEHWTGWSLIMEAKRVKVLDLQFCEDLTCTPDLSAFRTLEILSLQFCKRLMQIHPSIGKVKSLVSLNLTDCQLLCELPEEVGELVELRELILDITRISKLPTSIGSLIKLEKLSAWCCSLIREIPSSIGDLQNLQHLIFDQSGLEMLPIAIGRLKKLRTLYLDRTKISYLPESIRNLSSLQELHLANCLELQSLPELPSSLTNLIASSQSPSLPQLSCLSHLEKFSLHCCPLEYIPELPSRLLKLCVSYCHKLTLPKLERFKYLEELVVWNCNSIERLDLSRLNRLKRLDAIGCDNLVEILCQDNFFLKVIVMYGCKSIEKLILPELHCLKELKARYCDNIVEIRGLDSAEFLEKLDVSHCGSIERLPDLSCFATLKEVNIHSCPNLLGVEDLERFTS</sequence>
<dbReference type="PROSITE" id="PS50104">
    <property type="entry name" value="TIR"/>
    <property type="match status" value="1"/>
</dbReference>
<dbReference type="InterPro" id="IPR042197">
    <property type="entry name" value="Apaf_helical"/>
</dbReference>
<dbReference type="Gene3D" id="3.40.50.300">
    <property type="entry name" value="P-loop containing nucleotide triphosphate hydrolases"/>
    <property type="match status" value="1"/>
</dbReference>
<dbReference type="Gene3D" id="3.40.1170.20">
    <property type="entry name" value="tRNA intron endonuclease, N-terminal domain"/>
    <property type="match status" value="1"/>
</dbReference>
<dbReference type="InterPro" id="IPR000157">
    <property type="entry name" value="TIR_dom"/>
</dbReference>
<dbReference type="SMART" id="SM00369">
    <property type="entry name" value="LRR_TYP"/>
    <property type="match status" value="3"/>
</dbReference>
<dbReference type="SUPFAM" id="SSF52058">
    <property type="entry name" value="L domain-like"/>
    <property type="match status" value="2"/>
</dbReference>
<dbReference type="SUPFAM" id="SSF52540">
    <property type="entry name" value="P-loop containing nucleoside triphosphate hydrolases"/>
    <property type="match status" value="1"/>
</dbReference>
<dbReference type="InterPro" id="IPR044974">
    <property type="entry name" value="Disease_R_plants"/>
</dbReference>
<name>A0ABM3HIF3_9MYRT</name>
<evidence type="ECO:0000256" key="1">
    <source>
        <dbReference type="ARBA" id="ARBA00022614"/>
    </source>
</evidence>
<dbReference type="Pfam" id="PF23598">
    <property type="entry name" value="LRR_14"/>
    <property type="match status" value="1"/>
</dbReference>
<dbReference type="Pfam" id="PF23282">
    <property type="entry name" value="WHD_ROQ1"/>
    <property type="match status" value="1"/>
</dbReference>
<dbReference type="Proteomes" id="UP000827889">
    <property type="component" value="Chromosome 6"/>
</dbReference>
<dbReference type="RefSeq" id="XP_048136381.1">
    <property type="nucleotide sequence ID" value="XM_048280424.1"/>
</dbReference>
<evidence type="ECO:0000313" key="5">
    <source>
        <dbReference type="Proteomes" id="UP000827889"/>
    </source>
</evidence>
<proteinExistence type="predicted"/>
<dbReference type="InterPro" id="IPR027417">
    <property type="entry name" value="P-loop_NTPase"/>
</dbReference>
<dbReference type="InterPro" id="IPR032675">
    <property type="entry name" value="LRR_dom_sf"/>
</dbReference>
<dbReference type="Pfam" id="PF01582">
    <property type="entry name" value="TIR"/>
    <property type="match status" value="1"/>
</dbReference>
<dbReference type="Gene3D" id="3.80.10.10">
    <property type="entry name" value="Ribonuclease Inhibitor"/>
    <property type="match status" value="2"/>
</dbReference>
<gene>
    <name evidence="6 7" type="primary">LOC115751704</name>
</gene>
<accession>A0ABM3HIF3</accession>
<dbReference type="InterPro" id="IPR002182">
    <property type="entry name" value="NB-ARC"/>
</dbReference>
<dbReference type="InterPro" id="IPR055414">
    <property type="entry name" value="LRR_R13L4/SHOC2-like"/>
</dbReference>
<keyword evidence="2" id="KW-0677">Repeat</keyword>
<dbReference type="PANTHER" id="PTHR11017:SF570">
    <property type="entry name" value="DISEASE RESISTANCE PROTEIN (TIR-NBS CLASS)-RELATED"/>
    <property type="match status" value="1"/>
</dbReference>
<dbReference type="RefSeq" id="XP_048136380.1">
    <property type="nucleotide sequence ID" value="XM_048280423.1"/>
</dbReference>
<evidence type="ECO:0000256" key="3">
    <source>
        <dbReference type="ARBA" id="ARBA00022821"/>
    </source>
</evidence>
<keyword evidence="5" id="KW-1185">Reference proteome</keyword>
<organism evidence="5 6">
    <name type="scientific">Rhodamnia argentea</name>
    <dbReference type="NCBI Taxonomy" id="178133"/>
    <lineage>
        <taxon>Eukaryota</taxon>
        <taxon>Viridiplantae</taxon>
        <taxon>Streptophyta</taxon>
        <taxon>Embryophyta</taxon>
        <taxon>Tracheophyta</taxon>
        <taxon>Spermatophyta</taxon>
        <taxon>Magnoliopsida</taxon>
        <taxon>eudicotyledons</taxon>
        <taxon>Gunneridae</taxon>
        <taxon>Pentapetalae</taxon>
        <taxon>rosids</taxon>
        <taxon>malvids</taxon>
        <taxon>Myrtales</taxon>
        <taxon>Myrtaceae</taxon>
        <taxon>Myrtoideae</taxon>
        <taxon>Myrteae</taxon>
        <taxon>Australasian group</taxon>
        <taxon>Rhodamnia</taxon>
    </lineage>
</organism>
<feature type="domain" description="TIR" evidence="4">
    <location>
        <begin position="29"/>
        <end position="169"/>
    </location>
</feature>
<dbReference type="Gene3D" id="3.40.50.10140">
    <property type="entry name" value="Toll/interleukin-1 receptor homology (TIR) domain"/>
    <property type="match status" value="1"/>
</dbReference>
<evidence type="ECO:0000313" key="6">
    <source>
        <dbReference type="RefSeq" id="XP_048136380.1"/>
    </source>
</evidence>
<dbReference type="InterPro" id="IPR003591">
    <property type="entry name" value="Leu-rich_rpt_typical-subtyp"/>
</dbReference>
<dbReference type="Pfam" id="PF00931">
    <property type="entry name" value="NB-ARC"/>
    <property type="match status" value="1"/>
</dbReference>
<dbReference type="InterPro" id="IPR058192">
    <property type="entry name" value="WHD_ROQ1-like"/>
</dbReference>
<protein>
    <submittedName>
        <fullName evidence="6 7">Disease resistance protein RUN1-like</fullName>
    </submittedName>
</protein>
<dbReference type="PANTHER" id="PTHR11017">
    <property type="entry name" value="LEUCINE-RICH REPEAT-CONTAINING PROTEIN"/>
    <property type="match status" value="1"/>
</dbReference>
<keyword evidence="3" id="KW-0611">Plant defense</keyword>
<dbReference type="GeneID" id="115751704"/>
<dbReference type="SMART" id="SM00255">
    <property type="entry name" value="TIR"/>
    <property type="match status" value="1"/>
</dbReference>
<dbReference type="SUPFAM" id="SSF52200">
    <property type="entry name" value="Toll/Interleukin receptor TIR domain"/>
    <property type="match status" value="1"/>
</dbReference>
<dbReference type="Gene3D" id="1.10.8.430">
    <property type="entry name" value="Helical domain of apoptotic protease-activating factors"/>
    <property type="match status" value="1"/>
</dbReference>
<evidence type="ECO:0000256" key="2">
    <source>
        <dbReference type="ARBA" id="ARBA00022737"/>
    </source>
</evidence>